<dbReference type="Pfam" id="PF00496">
    <property type="entry name" value="SBP_bac_5"/>
    <property type="match status" value="1"/>
</dbReference>
<reference evidence="5" key="1">
    <citation type="submission" date="2018-05" db="EMBL/GenBank/DDBJ databases">
        <authorList>
            <person name="Lanie J.A."/>
            <person name="Ng W.-L."/>
            <person name="Kazmierczak K.M."/>
            <person name="Andrzejewski T.M."/>
            <person name="Davidsen T.M."/>
            <person name="Wayne K.J."/>
            <person name="Tettelin H."/>
            <person name="Glass J.I."/>
            <person name="Rusch D."/>
            <person name="Podicherti R."/>
            <person name="Tsui H.-C.T."/>
            <person name="Winkler M.E."/>
        </authorList>
    </citation>
    <scope>NUCLEOTIDE SEQUENCE</scope>
</reference>
<dbReference type="EMBL" id="UINC01015633">
    <property type="protein sequence ID" value="SVA65696.1"/>
    <property type="molecule type" value="Genomic_DNA"/>
</dbReference>
<evidence type="ECO:0000256" key="2">
    <source>
        <dbReference type="ARBA" id="ARBA00022448"/>
    </source>
</evidence>
<evidence type="ECO:0000256" key="3">
    <source>
        <dbReference type="ARBA" id="ARBA00022729"/>
    </source>
</evidence>
<dbReference type="GO" id="GO:1904680">
    <property type="term" value="F:peptide transmembrane transporter activity"/>
    <property type="evidence" value="ECO:0007669"/>
    <property type="project" value="TreeGrafter"/>
</dbReference>
<dbReference type="PIRSF" id="PIRSF002741">
    <property type="entry name" value="MppA"/>
    <property type="match status" value="1"/>
</dbReference>
<keyword evidence="3" id="KW-0732">Signal</keyword>
<dbReference type="Gene3D" id="3.10.105.10">
    <property type="entry name" value="Dipeptide-binding Protein, Domain 3"/>
    <property type="match status" value="1"/>
</dbReference>
<dbReference type="SUPFAM" id="SSF53850">
    <property type="entry name" value="Periplasmic binding protein-like II"/>
    <property type="match status" value="1"/>
</dbReference>
<evidence type="ECO:0000256" key="1">
    <source>
        <dbReference type="ARBA" id="ARBA00005695"/>
    </source>
</evidence>
<sequence>IIGVISSSVLPLMRPNGGEFCMKNKFTRRQVLQTGSAVAASTLVGNLFSPAFAASAGSKSLIIRSNRTIVSTDPGYMIGGFEMVLQFACLARLSSYTDGDGWGWKPSMFVNSIEQPDASTIKFELNKGIIWYDGETHEAISELNAEDVKYSLERMKVAEWKDKAVALDHVEITGSHSGTIHLNAPFAPIWYTWLCDGTGAIMCKKAIEAAGGKFTGMFDHYCGPYRVKEWVQKQSYSLELNPNWNGPKPHITDVKFVIIDDEKTAEIAYEAGEVDITHISTDTLARYQKDGPPDNTVVKAYPSTAWMWMGMNTDHPKLQDIRIRRAIQHAVDVETILDAAFAGISPRSRGIVAPGIVGHRTETKFEKPDLDAARALMAESGVSNLSLELKTMNNTARMAASTIIQANLAEIGINVDVIPVDAGPFWNLGLESQGDEWKDLQLYIHQYLDSPDPSQSSQWFISDQVGVWNWERWKDPEFDELYHKGLTETNEEKRSQMYVRMQEIMEDTGAYVWITHQPQGLMYKDNLHASIQPTGWLWYLDRYKWM</sequence>
<comment type="similarity">
    <text evidence="1">Belongs to the bacterial solute-binding protein 5 family.</text>
</comment>
<protein>
    <recommendedName>
        <fullName evidence="4">Solute-binding protein family 5 domain-containing protein</fullName>
    </recommendedName>
</protein>
<dbReference type="Gene3D" id="3.90.76.10">
    <property type="entry name" value="Dipeptide-binding Protein, Domain 1"/>
    <property type="match status" value="1"/>
</dbReference>
<gene>
    <name evidence="5" type="ORF">METZ01_LOCUS118550</name>
</gene>
<dbReference type="Gene3D" id="3.40.190.10">
    <property type="entry name" value="Periplasmic binding protein-like II"/>
    <property type="match status" value="1"/>
</dbReference>
<feature type="non-terminal residue" evidence="5">
    <location>
        <position position="1"/>
    </location>
</feature>
<evidence type="ECO:0000259" key="4">
    <source>
        <dbReference type="Pfam" id="PF00496"/>
    </source>
</evidence>
<dbReference type="PANTHER" id="PTHR30290">
    <property type="entry name" value="PERIPLASMIC BINDING COMPONENT OF ABC TRANSPORTER"/>
    <property type="match status" value="1"/>
</dbReference>
<proteinExistence type="inferred from homology"/>
<keyword evidence="2" id="KW-0813">Transport</keyword>
<dbReference type="InterPro" id="IPR039424">
    <property type="entry name" value="SBP_5"/>
</dbReference>
<feature type="domain" description="Solute-binding protein family 5" evidence="4">
    <location>
        <begin position="115"/>
        <end position="463"/>
    </location>
</feature>
<dbReference type="InterPro" id="IPR030678">
    <property type="entry name" value="Peptide/Ni-bd"/>
</dbReference>
<dbReference type="GO" id="GO:0015833">
    <property type="term" value="P:peptide transport"/>
    <property type="evidence" value="ECO:0007669"/>
    <property type="project" value="TreeGrafter"/>
</dbReference>
<dbReference type="InterPro" id="IPR006311">
    <property type="entry name" value="TAT_signal"/>
</dbReference>
<dbReference type="GO" id="GO:0043190">
    <property type="term" value="C:ATP-binding cassette (ABC) transporter complex"/>
    <property type="evidence" value="ECO:0007669"/>
    <property type="project" value="InterPro"/>
</dbReference>
<dbReference type="GO" id="GO:0042597">
    <property type="term" value="C:periplasmic space"/>
    <property type="evidence" value="ECO:0007669"/>
    <property type="project" value="UniProtKB-ARBA"/>
</dbReference>
<dbReference type="PANTHER" id="PTHR30290:SF9">
    <property type="entry name" value="OLIGOPEPTIDE-BINDING PROTEIN APPA"/>
    <property type="match status" value="1"/>
</dbReference>
<evidence type="ECO:0000313" key="5">
    <source>
        <dbReference type="EMBL" id="SVA65696.1"/>
    </source>
</evidence>
<dbReference type="PROSITE" id="PS51318">
    <property type="entry name" value="TAT"/>
    <property type="match status" value="1"/>
</dbReference>
<organism evidence="5">
    <name type="scientific">marine metagenome</name>
    <dbReference type="NCBI Taxonomy" id="408172"/>
    <lineage>
        <taxon>unclassified sequences</taxon>
        <taxon>metagenomes</taxon>
        <taxon>ecological metagenomes</taxon>
    </lineage>
</organism>
<dbReference type="InterPro" id="IPR000914">
    <property type="entry name" value="SBP_5_dom"/>
</dbReference>
<dbReference type="AlphaFoldDB" id="A0A381XLP4"/>
<name>A0A381XLP4_9ZZZZ</name>
<accession>A0A381XLP4</accession>